<keyword evidence="2" id="KW-1185">Reference proteome</keyword>
<evidence type="ECO:0000313" key="1">
    <source>
        <dbReference type="EMBL" id="KAB2607949.1"/>
    </source>
</evidence>
<reference evidence="1 2" key="1">
    <citation type="submission" date="2019-09" db="EMBL/GenBank/DDBJ databases">
        <authorList>
            <person name="Ou C."/>
        </authorList>
    </citation>
    <scope>NUCLEOTIDE SEQUENCE [LARGE SCALE GENOMIC DNA]</scope>
    <source>
        <strain evidence="1">S2</strain>
        <tissue evidence="1">Leaf</tissue>
    </source>
</reference>
<proteinExistence type="predicted"/>
<protein>
    <submittedName>
        <fullName evidence="1">Uncharacterized protein</fullName>
    </submittedName>
</protein>
<organism evidence="1 2">
    <name type="scientific">Pyrus ussuriensis x Pyrus communis</name>
    <dbReference type="NCBI Taxonomy" id="2448454"/>
    <lineage>
        <taxon>Eukaryota</taxon>
        <taxon>Viridiplantae</taxon>
        <taxon>Streptophyta</taxon>
        <taxon>Embryophyta</taxon>
        <taxon>Tracheophyta</taxon>
        <taxon>Spermatophyta</taxon>
        <taxon>Magnoliopsida</taxon>
        <taxon>eudicotyledons</taxon>
        <taxon>Gunneridae</taxon>
        <taxon>Pentapetalae</taxon>
        <taxon>rosids</taxon>
        <taxon>fabids</taxon>
        <taxon>Rosales</taxon>
        <taxon>Rosaceae</taxon>
        <taxon>Amygdaloideae</taxon>
        <taxon>Maleae</taxon>
        <taxon>Pyrus</taxon>
    </lineage>
</organism>
<sequence length="216" mass="25292">MEDKNREQSIPFGPYDMSQYVEFAYSINVWRSWKYVSENVKKAIPIKTNTSNNLYAGRFTQWKKDLHKHYERYDSPKVALVVGCPIELVDRRHEWEWLCGHFQDEKYLGGSKFPKIDMFKEVYVWPGDEMTKQLHVTCLRDPSALSSRQRTEEVELLTSEVAGLKEQIAAQQSQLAVQSSLMNQICLVLQIFGIRFLNIEPPLAILVFSILKYFFL</sequence>
<reference evidence="2" key="2">
    <citation type="submission" date="2019-10" db="EMBL/GenBank/DDBJ databases">
        <title>A de novo genome assembly of a pear dwarfing rootstock.</title>
        <authorList>
            <person name="Wang F."/>
            <person name="Wang J."/>
            <person name="Li S."/>
            <person name="Zhang Y."/>
            <person name="Fang M."/>
            <person name="Ma L."/>
            <person name="Zhao Y."/>
            <person name="Jiang S."/>
        </authorList>
    </citation>
    <scope>NUCLEOTIDE SEQUENCE [LARGE SCALE GENOMIC DNA]</scope>
</reference>
<evidence type="ECO:0000313" key="2">
    <source>
        <dbReference type="Proteomes" id="UP000327157"/>
    </source>
</evidence>
<name>A0A5N5FXU0_9ROSA</name>
<accession>A0A5N5FXU0</accession>
<reference evidence="1 2" key="3">
    <citation type="submission" date="2019-11" db="EMBL/GenBank/DDBJ databases">
        <title>A de novo genome assembly of a pear dwarfing rootstock.</title>
        <authorList>
            <person name="Wang F."/>
            <person name="Wang J."/>
            <person name="Li S."/>
            <person name="Zhang Y."/>
            <person name="Fang M."/>
            <person name="Ma L."/>
            <person name="Zhao Y."/>
            <person name="Jiang S."/>
        </authorList>
    </citation>
    <scope>NUCLEOTIDE SEQUENCE [LARGE SCALE GENOMIC DNA]</scope>
    <source>
        <strain evidence="1">S2</strain>
        <tissue evidence="1">Leaf</tissue>
    </source>
</reference>
<dbReference type="EMBL" id="SMOL01000553">
    <property type="protein sequence ID" value="KAB2607949.1"/>
    <property type="molecule type" value="Genomic_DNA"/>
</dbReference>
<dbReference type="AlphaFoldDB" id="A0A5N5FXU0"/>
<dbReference type="Proteomes" id="UP000327157">
    <property type="component" value="Chromosome 14"/>
</dbReference>
<gene>
    <name evidence="1" type="ORF">D8674_011117</name>
</gene>
<comment type="caution">
    <text evidence="1">The sequence shown here is derived from an EMBL/GenBank/DDBJ whole genome shotgun (WGS) entry which is preliminary data.</text>
</comment>